<evidence type="ECO:0000313" key="3">
    <source>
        <dbReference type="Proteomes" id="UP000321393"/>
    </source>
</evidence>
<comment type="caution">
    <text evidence="2">The sequence shown here is derived from an EMBL/GenBank/DDBJ whole genome shotgun (WGS) entry which is preliminary data.</text>
</comment>
<dbReference type="EMBL" id="SSTE01023254">
    <property type="protein sequence ID" value="KAA0025342.1"/>
    <property type="molecule type" value="Genomic_DNA"/>
</dbReference>
<reference evidence="3 4" key="1">
    <citation type="submission" date="2019-08" db="EMBL/GenBank/DDBJ databases">
        <title>Draft genome sequences of two oriental melons (Cucumis melo L. var makuwa).</title>
        <authorList>
            <person name="Kwon S.-Y."/>
        </authorList>
    </citation>
    <scope>NUCLEOTIDE SEQUENCE [LARGE SCALE GENOMIC DNA]</scope>
    <source>
        <strain evidence="4">cv. Chang Bougi</strain>
        <strain evidence="3">cv. SW 3</strain>
        <tissue evidence="2">Leaf</tissue>
    </source>
</reference>
<dbReference type="Proteomes" id="UP000321393">
    <property type="component" value="Unassembled WGS sequence"/>
</dbReference>
<accession>A0A5D3C503</accession>
<gene>
    <name evidence="2" type="ORF">E5676_scaffold718G00230</name>
    <name evidence="1" type="ORF">E6C27_scaffold1204G00250</name>
</gene>
<dbReference type="EMBL" id="SSTD01013533">
    <property type="protein sequence ID" value="TYK06465.1"/>
    <property type="molecule type" value="Genomic_DNA"/>
</dbReference>
<proteinExistence type="predicted"/>
<evidence type="ECO:0000313" key="1">
    <source>
        <dbReference type="EMBL" id="KAA0025342.1"/>
    </source>
</evidence>
<dbReference type="AlphaFoldDB" id="A0A5D3C503"/>
<protein>
    <submittedName>
        <fullName evidence="2">Retrovirus-related Pol polyprotein from transposon TNT 1-94</fullName>
    </submittedName>
</protein>
<sequence>MTDDFKARHLEIKKERMDGELLMARGRSNKKSWKGKEEFQDFPLNKGEARKCFLFHKKGQFKKYCPLNKSKKASSNKHATKTSATNVTGCTYHMTSNWDLLIDFKKMMGEKSYWAITIPLMSREVDQVMLLILTTRVLKVTKGSLVKLKGTLRNGLYVLEGAVSGKSLGVSNDQSPLVSLVEATEQSEFVGVKSQQQMTLIDEGVFSDSIVFDSKKQWNNATGAELFSLQKN</sequence>
<name>A0A5D3C503_CUCMM</name>
<evidence type="ECO:0000313" key="2">
    <source>
        <dbReference type="EMBL" id="TYK06465.1"/>
    </source>
</evidence>
<organism evidence="2 4">
    <name type="scientific">Cucumis melo var. makuwa</name>
    <name type="common">Oriental melon</name>
    <dbReference type="NCBI Taxonomy" id="1194695"/>
    <lineage>
        <taxon>Eukaryota</taxon>
        <taxon>Viridiplantae</taxon>
        <taxon>Streptophyta</taxon>
        <taxon>Embryophyta</taxon>
        <taxon>Tracheophyta</taxon>
        <taxon>Spermatophyta</taxon>
        <taxon>Magnoliopsida</taxon>
        <taxon>eudicotyledons</taxon>
        <taxon>Gunneridae</taxon>
        <taxon>Pentapetalae</taxon>
        <taxon>rosids</taxon>
        <taxon>fabids</taxon>
        <taxon>Cucurbitales</taxon>
        <taxon>Cucurbitaceae</taxon>
        <taxon>Benincaseae</taxon>
        <taxon>Cucumis</taxon>
    </lineage>
</organism>
<dbReference type="Proteomes" id="UP000321947">
    <property type="component" value="Unassembled WGS sequence"/>
</dbReference>
<evidence type="ECO:0000313" key="4">
    <source>
        <dbReference type="Proteomes" id="UP000321947"/>
    </source>
</evidence>